<evidence type="ECO:0000313" key="8">
    <source>
        <dbReference type="EMBL" id="CEK12188.1"/>
    </source>
</evidence>
<dbReference type="HOGENOM" id="CLU_000022_23_7_6"/>
<dbReference type="SUPFAM" id="SSF56801">
    <property type="entry name" value="Acetyl-CoA synthetase-like"/>
    <property type="match status" value="1"/>
</dbReference>
<dbReference type="GO" id="GO:0070566">
    <property type="term" value="F:adenylyltransferase activity"/>
    <property type="evidence" value="ECO:0007669"/>
    <property type="project" value="TreeGrafter"/>
</dbReference>
<evidence type="ECO:0000256" key="2">
    <source>
        <dbReference type="ARBA" id="ARBA00022598"/>
    </source>
</evidence>
<feature type="domain" description="AMP-dependent synthetase/ligase" evidence="6">
    <location>
        <begin position="15"/>
        <end position="438"/>
    </location>
</feature>
<dbReference type="KEGG" id="lha:LHA_3205"/>
<dbReference type="Gene3D" id="3.40.50.12780">
    <property type="entry name" value="N-terminal domain of ligase-like"/>
    <property type="match status" value="1"/>
</dbReference>
<dbReference type="PANTHER" id="PTHR22754">
    <property type="entry name" value="DISCO-INTERACTING PROTEIN 2 DIP2 -RELATED"/>
    <property type="match status" value="1"/>
</dbReference>
<dbReference type="GO" id="GO:0005886">
    <property type="term" value="C:plasma membrane"/>
    <property type="evidence" value="ECO:0007669"/>
    <property type="project" value="TreeGrafter"/>
</dbReference>
<dbReference type="InterPro" id="IPR045851">
    <property type="entry name" value="AMP-bd_C_sf"/>
</dbReference>
<dbReference type="PATRIC" id="fig|449.7.peg.1730"/>
<proteinExistence type="inferred from homology"/>
<evidence type="ECO:0000256" key="4">
    <source>
        <dbReference type="ARBA" id="ARBA00023098"/>
    </source>
</evidence>
<keyword evidence="2 8" id="KW-0436">Ligase</keyword>
<keyword evidence="3" id="KW-0276">Fatty acid metabolism</keyword>
<keyword evidence="5" id="KW-1133">Transmembrane helix</keyword>
<evidence type="ECO:0000259" key="6">
    <source>
        <dbReference type="Pfam" id="PF00501"/>
    </source>
</evidence>
<dbReference type="Gene3D" id="3.30.300.30">
    <property type="match status" value="1"/>
</dbReference>
<dbReference type="GO" id="GO:0016874">
    <property type="term" value="F:ligase activity"/>
    <property type="evidence" value="ECO:0007669"/>
    <property type="project" value="UniProtKB-KW"/>
</dbReference>
<dbReference type="OrthoDB" id="9757559at2"/>
<dbReference type="RefSeq" id="WP_045107251.1">
    <property type="nucleotide sequence ID" value="NZ_LN681225.1"/>
</dbReference>
<dbReference type="InterPro" id="IPR040097">
    <property type="entry name" value="FAAL/FAAC"/>
</dbReference>
<name>A0A0A8UU06_LEGHA</name>
<dbReference type="Pfam" id="PF23024">
    <property type="entry name" value="AMP-dom_DIP2-like"/>
    <property type="match status" value="1"/>
</dbReference>
<dbReference type="EC" id="5.1.1.11" evidence="8"/>
<dbReference type="InterPro" id="IPR042099">
    <property type="entry name" value="ANL_N_sf"/>
</dbReference>
<dbReference type="PANTHER" id="PTHR22754:SF32">
    <property type="entry name" value="DISCO-INTERACTING PROTEIN 2"/>
    <property type="match status" value="1"/>
</dbReference>
<dbReference type="InterPro" id="IPR025110">
    <property type="entry name" value="AMP-bd_C"/>
</dbReference>
<evidence type="ECO:0000256" key="3">
    <source>
        <dbReference type="ARBA" id="ARBA00022832"/>
    </source>
</evidence>
<dbReference type="Proteomes" id="UP000032803">
    <property type="component" value="Chromosome I"/>
</dbReference>
<dbReference type="CDD" id="cd05931">
    <property type="entry name" value="FAAL"/>
    <property type="match status" value="1"/>
</dbReference>
<sequence length="602" mass="67712">MSASNQFTNVVELFRHRTQDFPDSYLYYFSDTGLQKNNRAYTYAELEKKIITTAALIQEYTSPGDRVLMIFAPGLDYMIAFWACLYAGVLAVPAYPPFNKNTVEKIQAILENAQPVAILSNTNIISSIKRLGLLKKMADNGLIKKLLQQFASKTNDLLAWDFKHFHWLDINQINGFSGQWKPINTKLDDLAYLQYTSGSTAMPKGVMVSHANILSNVELIHQAIGKTSGERMVSWLPPYHDMGLISSLFFPVYCRYAVMMMSPISFLRDPSLWLKAISEFKGSISGGPNFSYELCEKKINEKDLESGFDLSHWRVAFNGAEPIRHSTLENFAKKFSPFGFKKKAYYPLYGLAESTVFVSGEKGNKAAAPCYLFAEKESLKGNKITIAKTEEDKQVLVGCGKPKVPLVIVSESPRRRVCEEGEIGEIWISGSSITKGYWGKEQETKECYFARLEEDPLDYLRTGDLGLLLNGNLYITGRIKDLIIINGKNYYPHDIELIVEGSDKAIRLGCTAVFAVNGNDKEEVAVVTELKLNNAATYEEIAQKIYEQIHLNFSIPVQVITFIPPKTIPKTTSGKLRRGYIRAALEANELDVLFKWSPKGVL</sequence>
<keyword evidence="8" id="KW-0413">Isomerase</keyword>
<feature type="transmembrane region" description="Helical" evidence="5">
    <location>
        <begin position="75"/>
        <end position="95"/>
    </location>
</feature>
<keyword evidence="5" id="KW-0812">Transmembrane</keyword>
<evidence type="ECO:0000313" key="9">
    <source>
        <dbReference type="Proteomes" id="UP000032803"/>
    </source>
</evidence>
<dbReference type="InterPro" id="IPR000873">
    <property type="entry name" value="AMP-dep_synth/lig_dom"/>
</dbReference>
<dbReference type="GO" id="GO:0047462">
    <property type="term" value="F:phenylalanine racemase (ATP-hydrolyzing) activity"/>
    <property type="evidence" value="ECO:0007669"/>
    <property type="project" value="UniProtKB-EC"/>
</dbReference>
<keyword evidence="5" id="KW-0472">Membrane</keyword>
<gene>
    <name evidence="8" type="ORF">LHA_3205</name>
</gene>
<dbReference type="FunFam" id="3.40.50.12780:FF:000013">
    <property type="entry name" value="Long-chain-fatty-acid--AMP ligase FadD32"/>
    <property type="match status" value="1"/>
</dbReference>
<reference evidence="9" key="1">
    <citation type="submission" date="2014-09" db="EMBL/GenBank/DDBJ databases">
        <authorList>
            <person name="Gomez-Valero L."/>
        </authorList>
    </citation>
    <scope>NUCLEOTIDE SEQUENCE [LARGE SCALE GENOMIC DNA]</scope>
    <source>
        <strain evidence="9">ATCC35250</strain>
    </source>
</reference>
<dbReference type="Pfam" id="PF00501">
    <property type="entry name" value="AMP-binding"/>
    <property type="match status" value="1"/>
</dbReference>
<evidence type="ECO:0000259" key="7">
    <source>
        <dbReference type="Pfam" id="PF23024"/>
    </source>
</evidence>
<dbReference type="GO" id="GO:0006633">
    <property type="term" value="P:fatty acid biosynthetic process"/>
    <property type="evidence" value="ECO:0007669"/>
    <property type="project" value="TreeGrafter"/>
</dbReference>
<dbReference type="GO" id="GO:0071766">
    <property type="term" value="P:Actinobacterium-type cell wall biogenesis"/>
    <property type="evidence" value="ECO:0007669"/>
    <property type="project" value="UniProtKB-ARBA"/>
</dbReference>
<feature type="domain" description="AMP-binding enzyme C-terminal" evidence="7">
    <location>
        <begin position="481"/>
        <end position="587"/>
    </location>
</feature>
<protein>
    <submittedName>
        <fullName evidence="8">AMP-dependent synthetase and ligase</fullName>
        <ecNumber evidence="8">5.1.1.11</ecNumber>
    </submittedName>
</protein>
<dbReference type="EMBL" id="LN681225">
    <property type="protein sequence ID" value="CEK12188.1"/>
    <property type="molecule type" value="Genomic_DNA"/>
</dbReference>
<evidence type="ECO:0000256" key="5">
    <source>
        <dbReference type="SAM" id="Phobius"/>
    </source>
</evidence>
<keyword evidence="9" id="KW-1185">Reference proteome</keyword>
<dbReference type="AlphaFoldDB" id="A0A0A8UU06"/>
<dbReference type="STRING" id="449.LHA_3205"/>
<organism evidence="8 9">
    <name type="scientific">Legionella hackeliae</name>
    <dbReference type="NCBI Taxonomy" id="449"/>
    <lineage>
        <taxon>Bacteria</taxon>
        <taxon>Pseudomonadati</taxon>
        <taxon>Pseudomonadota</taxon>
        <taxon>Gammaproteobacteria</taxon>
        <taxon>Legionellales</taxon>
        <taxon>Legionellaceae</taxon>
        <taxon>Legionella</taxon>
    </lineage>
</organism>
<accession>A0A0A8UU06</accession>
<comment type="similarity">
    <text evidence="1">Belongs to the ATP-dependent AMP-binding enzyme family.</text>
</comment>
<evidence type="ECO:0000256" key="1">
    <source>
        <dbReference type="ARBA" id="ARBA00006432"/>
    </source>
</evidence>
<keyword evidence="4" id="KW-0443">Lipid metabolism</keyword>